<proteinExistence type="predicted"/>
<keyword evidence="1" id="KW-0472">Membrane</keyword>
<evidence type="ECO:0000256" key="1">
    <source>
        <dbReference type="SAM" id="Phobius"/>
    </source>
</evidence>
<dbReference type="Proteomes" id="UP001497392">
    <property type="component" value="Unassembled WGS sequence"/>
</dbReference>
<name>A0ABP1FR92_9CHLO</name>
<keyword evidence="1" id="KW-1133">Transmembrane helix</keyword>
<gene>
    <name evidence="2" type="primary">g2018</name>
    <name evidence="2" type="ORF">VP750_LOCUS1726</name>
</gene>
<accession>A0ABP1FR92</accession>
<sequence>MQCQGARSCSIAPFKGPLPVRHASGRPTSFIVLAAKQKQMNTIRERPRARGYVSEDNSGKANIFGVEPRQLYTSSPTSDSAARQGLGGQLGLLILVGCIAAVGAASLFSREAGPQTLAEVSVGAESRQSLSSLSDSFKSSL</sequence>
<evidence type="ECO:0000313" key="2">
    <source>
        <dbReference type="EMBL" id="CAL5220067.1"/>
    </source>
</evidence>
<protein>
    <submittedName>
        <fullName evidence="2">G2018 protein</fullName>
    </submittedName>
</protein>
<organism evidence="2 3">
    <name type="scientific">Coccomyxa viridis</name>
    <dbReference type="NCBI Taxonomy" id="1274662"/>
    <lineage>
        <taxon>Eukaryota</taxon>
        <taxon>Viridiplantae</taxon>
        <taxon>Chlorophyta</taxon>
        <taxon>core chlorophytes</taxon>
        <taxon>Trebouxiophyceae</taxon>
        <taxon>Trebouxiophyceae incertae sedis</taxon>
        <taxon>Coccomyxaceae</taxon>
        <taxon>Coccomyxa</taxon>
    </lineage>
</organism>
<keyword evidence="1" id="KW-0812">Transmembrane</keyword>
<feature type="transmembrane region" description="Helical" evidence="1">
    <location>
        <begin position="90"/>
        <end position="108"/>
    </location>
</feature>
<evidence type="ECO:0000313" key="3">
    <source>
        <dbReference type="Proteomes" id="UP001497392"/>
    </source>
</evidence>
<reference evidence="2 3" key="1">
    <citation type="submission" date="2024-06" db="EMBL/GenBank/DDBJ databases">
        <authorList>
            <person name="Kraege A."/>
            <person name="Thomma B."/>
        </authorList>
    </citation>
    <scope>NUCLEOTIDE SEQUENCE [LARGE SCALE GENOMIC DNA]</scope>
</reference>
<keyword evidence="3" id="KW-1185">Reference proteome</keyword>
<dbReference type="EMBL" id="CAXHTA020000003">
    <property type="protein sequence ID" value="CAL5220067.1"/>
    <property type="molecule type" value="Genomic_DNA"/>
</dbReference>
<comment type="caution">
    <text evidence="2">The sequence shown here is derived from an EMBL/GenBank/DDBJ whole genome shotgun (WGS) entry which is preliminary data.</text>
</comment>